<dbReference type="Gene3D" id="3.20.20.100">
    <property type="entry name" value="NADP-dependent oxidoreductase domain"/>
    <property type="match status" value="1"/>
</dbReference>
<dbReference type="NCBIfam" id="TIGR01409">
    <property type="entry name" value="TAT_signal_seq"/>
    <property type="match status" value="1"/>
</dbReference>
<feature type="signal peptide" evidence="4">
    <location>
        <begin position="1"/>
        <end position="21"/>
    </location>
</feature>
<evidence type="ECO:0000256" key="3">
    <source>
        <dbReference type="ARBA" id="ARBA00023002"/>
    </source>
</evidence>
<dbReference type="InterPro" id="IPR036812">
    <property type="entry name" value="NAD(P)_OxRdtase_dom_sf"/>
</dbReference>
<dbReference type="InterPro" id="IPR006311">
    <property type="entry name" value="TAT_signal"/>
</dbReference>
<evidence type="ECO:0000256" key="4">
    <source>
        <dbReference type="SAM" id="SignalP"/>
    </source>
</evidence>
<dbReference type="EMBL" id="BLQM01000081">
    <property type="protein sequence ID" value="GMH60897.1"/>
    <property type="molecule type" value="Genomic_DNA"/>
</dbReference>
<dbReference type="PRINTS" id="PR00069">
    <property type="entry name" value="ALDKETRDTASE"/>
</dbReference>
<evidence type="ECO:0000256" key="1">
    <source>
        <dbReference type="ARBA" id="ARBA00007905"/>
    </source>
</evidence>
<keyword evidence="2" id="KW-0521">NADP</keyword>
<dbReference type="AlphaFoldDB" id="A0A9W6ZUY0"/>
<dbReference type="InterPro" id="IPR019546">
    <property type="entry name" value="TAT_signal_bac_arc"/>
</dbReference>
<protein>
    <recommendedName>
        <fullName evidence="5">NADP-dependent oxidoreductase domain-containing protein</fullName>
    </recommendedName>
</protein>
<keyword evidence="3" id="KW-0560">Oxidoreductase</keyword>
<evidence type="ECO:0000313" key="7">
    <source>
        <dbReference type="Proteomes" id="UP001162640"/>
    </source>
</evidence>
<accession>A0A9W6ZUY0</accession>
<evidence type="ECO:0000259" key="5">
    <source>
        <dbReference type="Pfam" id="PF00248"/>
    </source>
</evidence>
<dbReference type="PANTHER" id="PTHR43827">
    <property type="entry name" value="2,5-DIKETO-D-GLUCONIC ACID REDUCTASE"/>
    <property type="match status" value="1"/>
</dbReference>
<sequence length="246" mass="26584">MKTSFVLVLLSTLSFCPLGSSIAPNPPSSPSRRTFIKAGSSIATVAAASGVLLPSAVVASSPPSSLPTVTLKSEYSLPQIGFGLYKTAKDEVEEAVSLALKAGVRYFDMAQSYGTEMELGSALKNSERRKLYISTKISTQQNGGSVRSTLKKSLKSLQMSYVDVAFIHTPLGGFDKRLITYSALRAMQEEGFARSVGVANYGLKHLKEIEKVRSNEEQSDELQTQCSFWFSLLAVSLEMDVANFAT</sequence>
<comment type="similarity">
    <text evidence="1">Belongs to the aldo/keto reductase family.</text>
</comment>
<proteinExistence type="inferred from homology"/>
<dbReference type="InterPro" id="IPR023210">
    <property type="entry name" value="NADP_OxRdtase_dom"/>
</dbReference>
<name>A0A9W6ZUY0_9STRA</name>
<dbReference type="SUPFAM" id="SSF51430">
    <property type="entry name" value="NAD(P)-linked oxidoreductase"/>
    <property type="match status" value="1"/>
</dbReference>
<dbReference type="GO" id="GO:0016616">
    <property type="term" value="F:oxidoreductase activity, acting on the CH-OH group of donors, NAD or NADP as acceptor"/>
    <property type="evidence" value="ECO:0007669"/>
    <property type="project" value="UniProtKB-ARBA"/>
</dbReference>
<dbReference type="Proteomes" id="UP001162640">
    <property type="component" value="Unassembled WGS sequence"/>
</dbReference>
<dbReference type="PROSITE" id="PS51318">
    <property type="entry name" value="TAT"/>
    <property type="match status" value="1"/>
</dbReference>
<evidence type="ECO:0000256" key="2">
    <source>
        <dbReference type="ARBA" id="ARBA00022857"/>
    </source>
</evidence>
<organism evidence="6 7">
    <name type="scientific">Triparma laevis f. inornata</name>
    <dbReference type="NCBI Taxonomy" id="1714386"/>
    <lineage>
        <taxon>Eukaryota</taxon>
        <taxon>Sar</taxon>
        <taxon>Stramenopiles</taxon>
        <taxon>Ochrophyta</taxon>
        <taxon>Bolidophyceae</taxon>
        <taxon>Parmales</taxon>
        <taxon>Triparmaceae</taxon>
        <taxon>Triparma</taxon>
    </lineage>
</organism>
<reference evidence="7" key="1">
    <citation type="journal article" date="2023" name="Commun. Biol.">
        <title>Genome analysis of Parmales, the sister group of diatoms, reveals the evolutionary specialization of diatoms from phago-mixotrophs to photoautotrophs.</title>
        <authorList>
            <person name="Ban H."/>
            <person name="Sato S."/>
            <person name="Yoshikawa S."/>
            <person name="Yamada K."/>
            <person name="Nakamura Y."/>
            <person name="Ichinomiya M."/>
            <person name="Sato N."/>
            <person name="Blanc-Mathieu R."/>
            <person name="Endo H."/>
            <person name="Kuwata A."/>
            <person name="Ogata H."/>
        </authorList>
    </citation>
    <scope>NUCLEOTIDE SEQUENCE [LARGE SCALE GENOMIC DNA]</scope>
</reference>
<feature type="chain" id="PRO_5040750197" description="NADP-dependent oxidoreductase domain-containing protein" evidence="4">
    <location>
        <begin position="22"/>
        <end position="246"/>
    </location>
</feature>
<keyword evidence="4" id="KW-0732">Signal</keyword>
<dbReference type="PANTHER" id="PTHR43827:SF3">
    <property type="entry name" value="NADP-DEPENDENT OXIDOREDUCTASE DOMAIN-CONTAINING PROTEIN"/>
    <property type="match status" value="1"/>
</dbReference>
<feature type="domain" description="NADP-dependent oxidoreductase" evidence="5">
    <location>
        <begin position="81"/>
        <end position="213"/>
    </location>
</feature>
<dbReference type="InterPro" id="IPR020471">
    <property type="entry name" value="AKR"/>
</dbReference>
<dbReference type="Pfam" id="PF00248">
    <property type="entry name" value="Aldo_ket_red"/>
    <property type="match status" value="1"/>
</dbReference>
<evidence type="ECO:0000313" key="6">
    <source>
        <dbReference type="EMBL" id="GMH60897.1"/>
    </source>
</evidence>
<gene>
    <name evidence="6" type="ORF">TL16_g03148</name>
</gene>
<comment type="caution">
    <text evidence="6">The sequence shown here is derived from an EMBL/GenBank/DDBJ whole genome shotgun (WGS) entry which is preliminary data.</text>
</comment>